<keyword evidence="3 6" id="KW-0812">Transmembrane</keyword>
<evidence type="ECO:0000313" key="7">
    <source>
        <dbReference type="EMBL" id="TVX89405.1"/>
    </source>
</evidence>
<evidence type="ECO:0000256" key="3">
    <source>
        <dbReference type="ARBA" id="ARBA00022692"/>
    </source>
</evidence>
<dbReference type="OrthoDB" id="9799911at2"/>
<feature type="transmembrane region" description="Helical" evidence="6">
    <location>
        <begin position="281"/>
        <end position="306"/>
    </location>
</feature>
<evidence type="ECO:0000256" key="4">
    <source>
        <dbReference type="ARBA" id="ARBA00022989"/>
    </source>
</evidence>
<keyword evidence="4 6" id="KW-1133">Transmembrane helix</keyword>
<comment type="catalytic activity">
    <reaction evidence="6">
        <text>L-lysyl-tRNA(Lys) + a 1,2-diacyl-sn-glycero-3-phospho-(1'-sn-glycerol) = a 1,2-diacyl-sn-glycero-3-phospho-1'-(3'-O-L-lysyl)-sn-glycerol + tRNA(Lys)</text>
        <dbReference type="Rhea" id="RHEA:10668"/>
        <dbReference type="Rhea" id="RHEA-COMP:9696"/>
        <dbReference type="Rhea" id="RHEA-COMP:9697"/>
        <dbReference type="ChEBI" id="CHEBI:64716"/>
        <dbReference type="ChEBI" id="CHEBI:75792"/>
        <dbReference type="ChEBI" id="CHEBI:78442"/>
        <dbReference type="ChEBI" id="CHEBI:78529"/>
        <dbReference type="EC" id="2.3.2.3"/>
    </reaction>
</comment>
<evidence type="ECO:0000313" key="8">
    <source>
        <dbReference type="Proteomes" id="UP000318102"/>
    </source>
</evidence>
<name>A0A559IP55_9BACL</name>
<feature type="transmembrane region" description="Helical" evidence="6">
    <location>
        <begin position="42"/>
        <end position="60"/>
    </location>
</feature>
<evidence type="ECO:0000256" key="6">
    <source>
        <dbReference type="RuleBase" id="RU363042"/>
    </source>
</evidence>
<evidence type="ECO:0000256" key="1">
    <source>
        <dbReference type="ARBA" id="ARBA00004651"/>
    </source>
</evidence>
<evidence type="ECO:0000256" key="2">
    <source>
        <dbReference type="ARBA" id="ARBA00022475"/>
    </source>
</evidence>
<comment type="similarity">
    <text evidence="6">Belongs to the LPG synthase family.</text>
</comment>
<proteinExistence type="inferred from homology"/>
<reference evidence="7 8" key="1">
    <citation type="submission" date="2019-07" db="EMBL/GenBank/DDBJ databases">
        <authorList>
            <person name="Kim J."/>
        </authorList>
    </citation>
    <scope>NUCLEOTIDE SEQUENCE [LARGE SCALE GENOMIC DNA]</scope>
    <source>
        <strain evidence="7 8">N4</strain>
    </source>
</reference>
<dbReference type="InterPro" id="IPR022791">
    <property type="entry name" value="L-PG_synthase/AglD"/>
</dbReference>
<evidence type="ECO:0000256" key="5">
    <source>
        <dbReference type="ARBA" id="ARBA00023136"/>
    </source>
</evidence>
<keyword evidence="2" id="KW-1003">Cell membrane</keyword>
<comment type="subcellular location">
    <subcellularLocation>
        <location evidence="1 6">Cell membrane</location>
        <topology evidence="1 6">Multi-pass membrane protein</topology>
    </subcellularLocation>
</comment>
<protein>
    <recommendedName>
        <fullName evidence="6">Phosphatidylglycerol lysyltransferase</fullName>
        <ecNumber evidence="6">2.3.2.3</ecNumber>
    </recommendedName>
    <alternativeName>
        <fullName evidence="6">Lysylphosphatidylglycerol synthase</fullName>
    </alternativeName>
</protein>
<keyword evidence="6" id="KW-0046">Antibiotic resistance</keyword>
<dbReference type="GO" id="GO:0006629">
    <property type="term" value="P:lipid metabolic process"/>
    <property type="evidence" value="ECO:0007669"/>
    <property type="project" value="UniProtKB-KW"/>
</dbReference>
<dbReference type="PANTHER" id="PTHR39087:SF2">
    <property type="entry name" value="UPF0104 MEMBRANE PROTEIN MJ1595"/>
    <property type="match status" value="1"/>
</dbReference>
<organism evidence="7 8">
    <name type="scientific">Paenibacillus agilis</name>
    <dbReference type="NCBI Taxonomy" id="3020863"/>
    <lineage>
        <taxon>Bacteria</taxon>
        <taxon>Bacillati</taxon>
        <taxon>Bacillota</taxon>
        <taxon>Bacilli</taxon>
        <taxon>Bacillales</taxon>
        <taxon>Paenibacillaceae</taxon>
        <taxon>Paenibacillus</taxon>
    </lineage>
</organism>
<dbReference type="EC" id="2.3.2.3" evidence="6"/>
<dbReference type="GO" id="GO:0005886">
    <property type="term" value="C:plasma membrane"/>
    <property type="evidence" value="ECO:0007669"/>
    <property type="project" value="UniProtKB-SubCell"/>
</dbReference>
<feature type="transmembrane region" description="Helical" evidence="6">
    <location>
        <begin position="241"/>
        <end position="261"/>
    </location>
</feature>
<dbReference type="RefSeq" id="WP_144991906.1">
    <property type="nucleotide sequence ID" value="NZ_VNJK01000002.1"/>
</dbReference>
<dbReference type="Pfam" id="PF03706">
    <property type="entry name" value="LPG_synthase_TM"/>
    <property type="match status" value="1"/>
</dbReference>
<accession>A0A559IP55</accession>
<feature type="transmembrane region" description="Helical" evidence="6">
    <location>
        <begin position="207"/>
        <end position="229"/>
    </location>
</feature>
<dbReference type="Proteomes" id="UP000318102">
    <property type="component" value="Unassembled WGS sequence"/>
</dbReference>
<dbReference type="GO" id="GO:0046677">
    <property type="term" value="P:response to antibiotic"/>
    <property type="evidence" value="ECO:0007669"/>
    <property type="project" value="UniProtKB-KW"/>
</dbReference>
<gene>
    <name evidence="6" type="primary">mprF</name>
    <name evidence="7" type="ORF">FPZ44_16605</name>
</gene>
<dbReference type="GO" id="GO:0050071">
    <property type="term" value="F:phosphatidylglycerol lysyltransferase activity"/>
    <property type="evidence" value="ECO:0007669"/>
    <property type="project" value="UniProtKB-EC"/>
</dbReference>
<dbReference type="NCBIfam" id="TIGR00374">
    <property type="entry name" value="flippase-like domain"/>
    <property type="match status" value="1"/>
</dbReference>
<keyword evidence="5 6" id="KW-0472">Membrane</keyword>
<keyword evidence="8" id="KW-1185">Reference proteome</keyword>
<comment type="function">
    <text evidence="6">Catalyzes the transfer of a lysyl group from L-lysyl-tRNA(Lys) to membrane-bound phosphatidylglycerol (PG), which produces lysylphosphatidylglycerol (LPG), a major component of the bacterial membrane with a positive net charge. LPG synthesis contributes to bacterial virulence as it is involved in the resistance mechanism against cationic antimicrobial peptides (CAMP) produces by the host's immune system (defensins, cathelicidins) and by the competing microorganisms.</text>
</comment>
<dbReference type="AlphaFoldDB" id="A0A559IP55"/>
<feature type="transmembrane region" description="Helical" evidence="6">
    <location>
        <begin position="131"/>
        <end position="164"/>
    </location>
</feature>
<comment type="caution">
    <text evidence="7">The sequence shown here is derived from an EMBL/GenBank/DDBJ whole genome shotgun (WGS) entry which is preliminary data.</text>
</comment>
<keyword evidence="6" id="KW-0443">Lipid metabolism</keyword>
<dbReference type="EMBL" id="VNJK01000002">
    <property type="protein sequence ID" value="TVX89405.1"/>
    <property type="molecule type" value="Genomic_DNA"/>
</dbReference>
<sequence length="313" mass="35224">MLENNEKLRTKIITGVFIGAFVFLLFILLGDINLIIETISKIHPIYLLATIVISFLGYYLRFLKWSYLLNTVGIHVPQRDSFNIYWIGRAMSITPGKVGELIKIHSLKKLNKTELSKSSPVILSEWITDLFGILLIMSLGITLFSFGVVLFFTVFLGLTITLFILQRPKLSISIIEFLCKVKWVEKRKESIIQFYGNTQDLFKFKPLAISILLSALAWLTDCISLYIFTKSLGLDLSLLHNLFIFSFGTLAGAVSMLPGGMGVSEISMTGLFLSFGVEKSLAISLTLLIRVITLWLGVAIGIIVFFKKKTKYI</sequence>
<dbReference type="PANTHER" id="PTHR39087">
    <property type="entry name" value="UPF0104 MEMBRANE PROTEIN MJ1595"/>
    <property type="match status" value="1"/>
</dbReference>
<keyword evidence="6" id="KW-0808">Transferase</keyword>
<feature type="transmembrane region" description="Helical" evidence="6">
    <location>
        <begin position="12"/>
        <end position="36"/>
    </location>
</feature>